<comment type="caution">
    <text evidence="3">The sequence shown here is derived from an EMBL/GenBank/DDBJ whole genome shotgun (WGS) entry which is preliminary data.</text>
</comment>
<reference evidence="3" key="1">
    <citation type="submission" date="2019-05" db="EMBL/GenBank/DDBJ databases">
        <title>Another draft genome of Portunus trituberculatus and its Hox gene families provides insights of decapod evolution.</title>
        <authorList>
            <person name="Jeong J.-H."/>
            <person name="Song I."/>
            <person name="Kim S."/>
            <person name="Choi T."/>
            <person name="Kim D."/>
            <person name="Ryu S."/>
            <person name="Kim W."/>
        </authorList>
    </citation>
    <scope>NUCLEOTIDE SEQUENCE [LARGE SCALE GENOMIC DNA]</scope>
    <source>
        <tissue evidence="3">Muscle</tissue>
    </source>
</reference>
<evidence type="ECO:0000313" key="3">
    <source>
        <dbReference type="EMBL" id="MPC40230.1"/>
    </source>
</evidence>
<feature type="domain" description="Ig-like" evidence="2">
    <location>
        <begin position="35"/>
        <end position="147"/>
    </location>
</feature>
<dbReference type="InterPro" id="IPR036179">
    <property type="entry name" value="Ig-like_dom_sf"/>
</dbReference>
<evidence type="ECO:0000313" key="4">
    <source>
        <dbReference type="Proteomes" id="UP000324222"/>
    </source>
</evidence>
<dbReference type="CDD" id="cd00096">
    <property type="entry name" value="Ig"/>
    <property type="match status" value="1"/>
</dbReference>
<evidence type="ECO:0000259" key="2">
    <source>
        <dbReference type="PROSITE" id="PS50835"/>
    </source>
</evidence>
<dbReference type="AlphaFoldDB" id="A0A5B7EYT9"/>
<accession>A0A5B7EYT9</accession>
<dbReference type="SUPFAM" id="SSF48726">
    <property type="entry name" value="Immunoglobulin"/>
    <property type="match status" value="1"/>
</dbReference>
<dbReference type="InterPro" id="IPR013783">
    <property type="entry name" value="Ig-like_fold"/>
</dbReference>
<dbReference type="Proteomes" id="UP000324222">
    <property type="component" value="Unassembled WGS sequence"/>
</dbReference>
<feature type="signal peptide" evidence="1">
    <location>
        <begin position="1"/>
        <end position="27"/>
    </location>
</feature>
<protein>
    <recommendedName>
        <fullName evidence="2">Ig-like domain-containing protein</fullName>
    </recommendedName>
</protein>
<organism evidence="3 4">
    <name type="scientific">Portunus trituberculatus</name>
    <name type="common">Swimming crab</name>
    <name type="synonym">Neptunus trituberculatus</name>
    <dbReference type="NCBI Taxonomy" id="210409"/>
    <lineage>
        <taxon>Eukaryota</taxon>
        <taxon>Metazoa</taxon>
        <taxon>Ecdysozoa</taxon>
        <taxon>Arthropoda</taxon>
        <taxon>Crustacea</taxon>
        <taxon>Multicrustacea</taxon>
        <taxon>Malacostraca</taxon>
        <taxon>Eumalacostraca</taxon>
        <taxon>Eucarida</taxon>
        <taxon>Decapoda</taxon>
        <taxon>Pleocyemata</taxon>
        <taxon>Brachyura</taxon>
        <taxon>Eubrachyura</taxon>
        <taxon>Portunoidea</taxon>
        <taxon>Portunidae</taxon>
        <taxon>Portuninae</taxon>
        <taxon>Portunus</taxon>
    </lineage>
</organism>
<name>A0A5B7EYT9_PORTR</name>
<gene>
    <name evidence="3" type="ORF">E2C01_033786</name>
</gene>
<evidence type="ECO:0000256" key="1">
    <source>
        <dbReference type="SAM" id="SignalP"/>
    </source>
</evidence>
<dbReference type="OrthoDB" id="6019866at2759"/>
<dbReference type="Gene3D" id="2.60.40.10">
    <property type="entry name" value="Immunoglobulins"/>
    <property type="match status" value="1"/>
</dbReference>
<keyword evidence="1" id="KW-0732">Signal</keyword>
<dbReference type="PROSITE" id="PS50835">
    <property type="entry name" value="IG_LIKE"/>
    <property type="match status" value="1"/>
</dbReference>
<feature type="chain" id="PRO_5022782792" description="Ig-like domain-containing protein" evidence="1">
    <location>
        <begin position="28"/>
        <end position="181"/>
    </location>
</feature>
<keyword evidence="4" id="KW-1185">Reference proteome</keyword>
<sequence length="181" mass="20213">MVFPHARSLLLMSLMLLVMQLPAHVLSTVNRKRCPCASAKLDNDTVVLKENLTDTTTRARELNCCARRLLAAFDPLYHPNDSITIVWYFKGKEYKVEEQWSKQVSTFEIGFCGLETLESNNLKFRDEGVYSCAVTSSSGASVTKNFSLCLKNSSLRGTLENTESTPDTCHGDVMSQPLLPL</sequence>
<dbReference type="EMBL" id="VSRR010004622">
    <property type="protein sequence ID" value="MPC40230.1"/>
    <property type="molecule type" value="Genomic_DNA"/>
</dbReference>
<proteinExistence type="predicted"/>
<dbReference type="InterPro" id="IPR007110">
    <property type="entry name" value="Ig-like_dom"/>
</dbReference>